<dbReference type="AlphaFoldDB" id="A0A6B0RFW7"/>
<evidence type="ECO:0000256" key="1">
    <source>
        <dbReference type="ARBA" id="ARBA00022801"/>
    </source>
</evidence>
<accession>A0A6B0RFW7</accession>
<sequence>MRPAGTAAGAGALALQEPGLWLGEVELAAEEAAQDGAEPGRVDTFWYKFLKREPGGELSWEGNGPHHDRCCTYSENNLVDGVYCLPIGHWIEATGHTNEMKHTTDFYFNIAGHQAMHYSRILPNIWLGSCPRQVEHVTIKLKHELGVTAVMNFQTEWDIVQNSSGCNRYPEPMTPDTMIKLYKEEGLAYIWMPTPDMSTEGRVQMLPQAVCLLHALLEKGHTVYVHCNAGVGRSTAAVCGWLQYVLGWSRRKVQYFLVAKRPAVYIDEEALARAEEDFYQKFGKIRSSVCGRVQMLPQAVCLLHALLEKGHTVYVHCNAGVGRSTAAVCGWLQYVLGWSRRKVQYFLVAKRPAVYIDEEALARAEEDFYQKFGKIRSSVCVVREGKTNVDEDIFFTARLTAPLEKRGDWIDSFGRCTCVRAYTSLCVHKAIFETYALSLPCTGEVPDNGHVVMHIIVDCQMLSWKNSSTSEE</sequence>
<feature type="domain" description="Tyrosine specific protein phosphatases" evidence="5">
    <location>
        <begin position="204"/>
        <end position="272"/>
    </location>
</feature>
<feature type="domain" description="Tyrosine specific protein phosphatases" evidence="5">
    <location>
        <begin position="276"/>
        <end position="362"/>
    </location>
</feature>
<dbReference type="PANTHER" id="PTHR46864:SF1">
    <property type="entry name" value="LAFORIN"/>
    <property type="match status" value="1"/>
</dbReference>
<dbReference type="GO" id="GO:0005634">
    <property type="term" value="C:nucleus"/>
    <property type="evidence" value="ECO:0007669"/>
    <property type="project" value="TreeGrafter"/>
</dbReference>
<dbReference type="Proteomes" id="UP000322234">
    <property type="component" value="Unassembled WGS sequence"/>
</dbReference>
<feature type="domain" description="Tyrosine-protein phosphatase" evidence="4">
    <location>
        <begin position="117"/>
        <end position="284"/>
    </location>
</feature>
<dbReference type="InterPro" id="IPR016130">
    <property type="entry name" value="Tyr_Pase_AS"/>
</dbReference>
<reference evidence="6" key="1">
    <citation type="submission" date="2019-10" db="EMBL/GenBank/DDBJ databases">
        <title>The sequence and de novo assembly of the wild yak genome.</title>
        <authorList>
            <person name="Liu Y."/>
        </authorList>
    </citation>
    <scope>NUCLEOTIDE SEQUENCE [LARGE SCALE GENOMIC DNA]</scope>
    <source>
        <strain evidence="6">WY2019</strain>
    </source>
</reference>
<dbReference type="GO" id="GO:0019203">
    <property type="term" value="F:carbohydrate phosphatase activity"/>
    <property type="evidence" value="ECO:0007669"/>
    <property type="project" value="InterPro"/>
</dbReference>
<dbReference type="Pfam" id="PF00782">
    <property type="entry name" value="DSPc"/>
    <property type="match status" value="2"/>
</dbReference>
<evidence type="ECO:0000259" key="5">
    <source>
        <dbReference type="PROSITE" id="PS50056"/>
    </source>
</evidence>
<comment type="caution">
    <text evidence="6">The sequence shown here is derived from an EMBL/GenBank/DDBJ whole genome shotgun (WGS) entry which is preliminary data.</text>
</comment>
<evidence type="ECO:0000259" key="4">
    <source>
        <dbReference type="PROSITE" id="PS50054"/>
    </source>
</evidence>
<keyword evidence="2" id="KW-0904">Protein phosphatase</keyword>
<evidence type="ECO:0008006" key="8">
    <source>
        <dbReference type="Google" id="ProtNLM"/>
    </source>
</evidence>
<dbReference type="EMBL" id="VBQZ03000038">
    <property type="protein sequence ID" value="MXQ87557.1"/>
    <property type="molecule type" value="Genomic_DNA"/>
</dbReference>
<name>A0A6B0RFW7_9CETA</name>
<evidence type="ECO:0000256" key="3">
    <source>
        <dbReference type="ARBA" id="ARBA00023277"/>
    </source>
</evidence>
<dbReference type="InterPro" id="IPR013784">
    <property type="entry name" value="Carb-bd-like_fold"/>
</dbReference>
<dbReference type="PANTHER" id="PTHR46864">
    <property type="entry name" value="LAFORIN"/>
    <property type="match status" value="1"/>
</dbReference>
<dbReference type="CDD" id="cd14526">
    <property type="entry name" value="DSP_laforin-like"/>
    <property type="match status" value="1"/>
</dbReference>
<proteinExistence type="predicted"/>
<dbReference type="GO" id="GO:0030246">
    <property type="term" value="F:carbohydrate binding"/>
    <property type="evidence" value="ECO:0007669"/>
    <property type="project" value="InterPro"/>
</dbReference>
<dbReference type="PROSITE" id="PS50056">
    <property type="entry name" value="TYR_PHOSPHATASE_2"/>
    <property type="match status" value="2"/>
</dbReference>
<dbReference type="GO" id="GO:0004725">
    <property type="term" value="F:protein tyrosine phosphatase activity"/>
    <property type="evidence" value="ECO:0007669"/>
    <property type="project" value="InterPro"/>
</dbReference>
<dbReference type="SUPFAM" id="SSF52799">
    <property type="entry name" value="(Phosphotyrosine protein) phosphatases II"/>
    <property type="match status" value="2"/>
</dbReference>
<dbReference type="Gene3D" id="3.90.190.10">
    <property type="entry name" value="Protein tyrosine phosphatase superfamily"/>
    <property type="match status" value="2"/>
</dbReference>
<dbReference type="InterPro" id="IPR045204">
    <property type="entry name" value="DSP_laforin-like"/>
</dbReference>
<organism evidence="6 7">
    <name type="scientific">Bos mutus</name>
    <name type="common">wild yak</name>
    <dbReference type="NCBI Taxonomy" id="72004"/>
    <lineage>
        <taxon>Eukaryota</taxon>
        <taxon>Metazoa</taxon>
        <taxon>Chordata</taxon>
        <taxon>Craniata</taxon>
        <taxon>Vertebrata</taxon>
        <taxon>Euteleostomi</taxon>
        <taxon>Mammalia</taxon>
        <taxon>Eutheria</taxon>
        <taxon>Laurasiatheria</taxon>
        <taxon>Artiodactyla</taxon>
        <taxon>Ruminantia</taxon>
        <taxon>Pecora</taxon>
        <taxon>Bovidae</taxon>
        <taxon>Bovinae</taxon>
        <taxon>Bos</taxon>
    </lineage>
</organism>
<evidence type="ECO:0000313" key="6">
    <source>
        <dbReference type="EMBL" id="MXQ87557.1"/>
    </source>
</evidence>
<dbReference type="FunFam" id="3.90.190.10:FF:000054">
    <property type="entry name" value="laforin isoform X1"/>
    <property type="match status" value="1"/>
</dbReference>
<keyword evidence="1" id="KW-0378">Hydrolase</keyword>
<evidence type="ECO:0000256" key="2">
    <source>
        <dbReference type="ARBA" id="ARBA00022912"/>
    </source>
</evidence>
<gene>
    <name evidence="6" type="ORF">E5288_WYG000125</name>
</gene>
<dbReference type="InterPro" id="IPR000387">
    <property type="entry name" value="Tyr_Pase_dom"/>
</dbReference>
<dbReference type="SMART" id="SM00195">
    <property type="entry name" value="DSPc"/>
    <property type="match status" value="1"/>
</dbReference>
<evidence type="ECO:0000313" key="7">
    <source>
        <dbReference type="Proteomes" id="UP000322234"/>
    </source>
</evidence>
<dbReference type="SUPFAM" id="SSF49452">
    <property type="entry name" value="Starch-binding domain-like"/>
    <property type="match status" value="1"/>
</dbReference>
<protein>
    <recommendedName>
        <fullName evidence="8">Protein-tyrosine-phosphatase</fullName>
    </recommendedName>
</protein>
<dbReference type="GO" id="GO:0044042">
    <property type="term" value="P:glucan metabolic process"/>
    <property type="evidence" value="ECO:0007669"/>
    <property type="project" value="UniProtKB-ARBA"/>
</dbReference>
<keyword evidence="7" id="KW-1185">Reference proteome</keyword>
<dbReference type="InterPro" id="IPR020422">
    <property type="entry name" value="TYR_PHOSPHATASE_DUAL_dom"/>
</dbReference>
<dbReference type="GO" id="GO:0005737">
    <property type="term" value="C:cytoplasm"/>
    <property type="evidence" value="ECO:0007669"/>
    <property type="project" value="TreeGrafter"/>
</dbReference>
<keyword evidence="3" id="KW-0119">Carbohydrate metabolism</keyword>
<dbReference type="InterPro" id="IPR000340">
    <property type="entry name" value="Dual-sp_phosphatase_cat-dom"/>
</dbReference>
<dbReference type="PROSITE" id="PS50054">
    <property type="entry name" value="TYR_PHOSPHATASE_DUAL"/>
    <property type="match status" value="1"/>
</dbReference>
<dbReference type="InterPro" id="IPR042942">
    <property type="entry name" value="Laforin"/>
</dbReference>
<dbReference type="PROSITE" id="PS00383">
    <property type="entry name" value="TYR_PHOSPHATASE_1"/>
    <property type="match status" value="2"/>
</dbReference>
<dbReference type="InterPro" id="IPR029021">
    <property type="entry name" value="Prot-tyrosine_phosphatase-like"/>
</dbReference>